<comment type="similarity">
    <text evidence="1">Belongs to the AB hydrolase superfamily.</text>
</comment>
<comment type="caution">
    <text evidence="4">The sequence shown here is derived from an EMBL/GenBank/DDBJ whole genome shotgun (WGS) entry which is preliminary data.</text>
</comment>
<dbReference type="AlphaFoldDB" id="A0A0T6BG15"/>
<evidence type="ECO:0000256" key="1">
    <source>
        <dbReference type="ARBA" id="ARBA00008645"/>
    </source>
</evidence>
<name>A0A0T6BG15_9SCAR</name>
<reference evidence="4 5" key="1">
    <citation type="submission" date="2015-09" db="EMBL/GenBank/DDBJ databases">
        <title>Draft genome of the scarab beetle Oryctes borbonicus.</title>
        <authorList>
            <person name="Meyer J.M."/>
            <person name="Markov G.V."/>
            <person name="Baskaran P."/>
            <person name="Herrmann M."/>
            <person name="Sommer R.J."/>
            <person name="Roedelsperger C."/>
        </authorList>
    </citation>
    <scope>NUCLEOTIDE SEQUENCE [LARGE SCALE GENOMIC DNA]</scope>
    <source>
        <strain evidence="4">OB123</strain>
        <tissue evidence="4">Whole animal</tissue>
    </source>
</reference>
<dbReference type="Pfam" id="PF00561">
    <property type="entry name" value="Abhydrolase_1"/>
    <property type="match status" value="1"/>
</dbReference>
<sequence>MNAKEIEVTVPWGIIAAKTWGLESDPLVLMFHGLEDNANTFNYLVCKLPAEYYYVSVDFPGHGKSDNLPSLGLPLQGMNFVYVIKLVVDHFGKEKTIIIGHSFGALLSMQYGLIYPEKLDKLFILDTIWLEIVKPSDFGKWTRNKFEEFTKISNQMRRKIKAEFSYDECVDLMSNWRFNNFQLSSTSAKNLLERSIKSSGNGKYMFTRDPKLKNYMCYPQDDRYASEVINSHNISFKVVVMITKRYEDFYKTVCPNLLAAFKKISDWISIPGDHNVHMDDPSVVANIINNYLEESVPV</sequence>
<keyword evidence="5" id="KW-1185">Reference proteome</keyword>
<dbReference type="InterPro" id="IPR029058">
    <property type="entry name" value="AB_hydrolase_fold"/>
</dbReference>
<evidence type="ECO:0000313" key="4">
    <source>
        <dbReference type="EMBL" id="KRT86296.1"/>
    </source>
</evidence>
<dbReference type="PANTHER" id="PTHR43798">
    <property type="entry name" value="MONOACYLGLYCEROL LIPASE"/>
    <property type="match status" value="1"/>
</dbReference>
<dbReference type="InterPro" id="IPR050266">
    <property type="entry name" value="AB_hydrolase_sf"/>
</dbReference>
<dbReference type="SUPFAM" id="SSF53474">
    <property type="entry name" value="alpha/beta-Hydrolases"/>
    <property type="match status" value="1"/>
</dbReference>
<dbReference type="Proteomes" id="UP000051574">
    <property type="component" value="Unassembled WGS sequence"/>
</dbReference>
<dbReference type="PANTHER" id="PTHR43798:SF14">
    <property type="entry name" value="SERINE HYDROLASE-LIKE PROTEIN DDB_G0286239"/>
    <property type="match status" value="1"/>
</dbReference>
<dbReference type="GO" id="GO:0016787">
    <property type="term" value="F:hydrolase activity"/>
    <property type="evidence" value="ECO:0007669"/>
    <property type="project" value="UniProtKB-KW"/>
</dbReference>
<dbReference type="PRINTS" id="PR00111">
    <property type="entry name" value="ABHYDROLASE"/>
</dbReference>
<accession>A0A0T6BG15</accession>
<proteinExistence type="inferred from homology"/>
<organism evidence="4 5">
    <name type="scientific">Oryctes borbonicus</name>
    <dbReference type="NCBI Taxonomy" id="1629725"/>
    <lineage>
        <taxon>Eukaryota</taxon>
        <taxon>Metazoa</taxon>
        <taxon>Ecdysozoa</taxon>
        <taxon>Arthropoda</taxon>
        <taxon>Hexapoda</taxon>
        <taxon>Insecta</taxon>
        <taxon>Pterygota</taxon>
        <taxon>Neoptera</taxon>
        <taxon>Endopterygota</taxon>
        <taxon>Coleoptera</taxon>
        <taxon>Polyphaga</taxon>
        <taxon>Scarabaeiformia</taxon>
        <taxon>Scarabaeidae</taxon>
        <taxon>Dynastinae</taxon>
        <taxon>Oryctes</taxon>
    </lineage>
</organism>
<dbReference type="InterPro" id="IPR000073">
    <property type="entry name" value="AB_hydrolase_1"/>
</dbReference>
<feature type="domain" description="AB hydrolase-1" evidence="3">
    <location>
        <begin position="26"/>
        <end position="189"/>
    </location>
</feature>
<gene>
    <name evidence="4" type="ORF">AMK59_2979</name>
</gene>
<keyword evidence="2 4" id="KW-0378">Hydrolase</keyword>
<dbReference type="EMBL" id="LJIG01000644">
    <property type="protein sequence ID" value="KRT86296.1"/>
    <property type="molecule type" value="Genomic_DNA"/>
</dbReference>
<evidence type="ECO:0000256" key="2">
    <source>
        <dbReference type="ARBA" id="ARBA00022801"/>
    </source>
</evidence>
<dbReference type="GO" id="GO:0016020">
    <property type="term" value="C:membrane"/>
    <property type="evidence" value="ECO:0007669"/>
    <property type="project" value="TreeGrafter"/>
</dbReference>
<protein>
    <submittedName>
        <fullName evidence="4">Hydrolase</fullName>
    </submittedName>
</protein>
<dbReference type="Gene3D" id="3.40.50.1820">
    <property type="entry name" value="alpha/beta hydrolase"/>
    <property type="match status" value="1"/>
</dbReference>
<dbReference type="OrthoDB" id="6431331at2759"/>
<evidence type="ECO:0000313" key="5">
    <source>
        <dbReference type="Proteomes" id="UP000051574"/>
    </source>
</evidence>
<evidence type="ECO:0000259" key="3">
    <source>
        <dbReference type="Pfam" id="PF00561"/>
    </source>
</evidence>